<evidence type="ECO:0000313" key="3">
    <source>
        <dbReference type="Proteomes" id="UP001165122"/>
    </source>
</evidence>
<dbReference type="Gene3D" id="3.40.50.1820">
    <property type="entry name" value="alpha/beta hydrolase"/>
    <property type="match status" value="1"/>
</dbReference>
<accession>A0A9W7FFD9</accession>
<name>A0A9W7FFD9_9STRA</name>
<dbReference type="InterPro" id="IPR029058">
    <property type="entry name" value="AB_hydrolase_fold"/>
</dbReference>
<organism evidence="2 3">
    <name type="scientific">Triparma laevis f. longispina</name>
    <dbReference type="NCBI Taxonomy" id="1714387"/>
    <lineage>
        <taxon>Eukaryota</taxon>
        <taxon>Sar</taxon>
        <taxon>Stramenopiles</taxon>
        <taxon>Ochrophyta</taxon>
        <taxon>Bolidophyceae</taxon>
        <taxon>Parmales</taxon>
        <taxon>Triparmaceae</taxon>
        <taxon>Triparma</taxon>
    </lineage>
</organism>
<comment type="caution">
    <text evidence="2">The sequence shown here is derived from an EMBL/GenBank/DDBJ whole genome shotgun (WGS) entry which is preliminary data.</text>
</comment>
<dbReference type="SUPFAM" id="SSF53474">
    <property type="entry name" value="alpha/beta-Hydrolases"/>
    <property type="match status" value="1"/>
</dbReference>
<reference evidence="3" key="1">
    <citation type="journal article" date="2023" name="Commun. Biol.">
        <title>Genome analysis of Parmales, the sister group of diatoms, reveals the evolutionary specialization of diatoms from phago-mixotrophs to photoautotrophs.</title>
        <authorList>
            <person name="Ban H."/>
            <person name="Sato S."/>
            <person name="Yoshikawa S."/>
            <person name="Yamada K."/>
            <person name="Nakamura Y."/>
            <person name="Ichinomiya M."/>
            <person name="Sato N."/>
            <person name="Blanc-Mathieu R."/>
            <person name="Endo H."/>
            <person name="Kuwata A."/>
            <person name="Ogata H."/>
        </authorList>
    </citation>
    <scope>NUCLEOTIDE SEQUENCE [LARGE SCALE GENOMIC DNA]</scope>
    <source>
        <strain evidence="3">NIES 3700</strain>
    </source>
</reference>
<evidence type="ECO:0000313" key="2">
    <source>
        <dbReference type="EMBL" id="GMI11048.1"/>
    </source>
</evidence>
<gene>
    <name evidence="2" type="ORF">TrLO_g10688</name>
</gene>
<evidence type="ECO:0000256" key="1">
    <source>
        <dbReference type="SAM" id="MobiDB-lite"/>
    </source>
</evidence>
<feature type="region of interest" description="Disordered" evidence="1">
    <location>
        <begin position="272"/>
        <end position="295"/>
    </location>
</feature>
<sequence>MLLPTLQKAASVAVVLLASMRLKSIRNTPRSTYDHLAAAQEHFNSDLDYFEPAHSYSPAHAPFKAYERCYVFIGGFGDPPSCYSPLVDRITKARSNSIALSPATQGWDCFDNFKSARTLTYKTWLRGCLSNLKLANTLSERVIVIGHSTGATVISKVLELNNDLVDEVYFTGPNLKANKDDAKAKRLLLSRLGPLIKFVLPVIKKKVRKSEDGTFRPCDTLNREYHKTGYYLRAFPVNSIIEMFKLQEQLGKNTWGERVKRVVFFKGEEDRSVGDVEEQVRTERGAKERSDEMRI</sequence>
<keyword evidence="3" id="KW-1185">Reference proteome</keyword>
<dbReference type="OrthoDB" id="199520at2759"/>
<protein>
    <submittedName>
        <fullName evidence="2">Uncharacterized protein</fullName>
    </submittedName>
</protein>
<dbReference type="EMBL" id="BRXW01000157">
    <property type="protein sequence ID" value="GMI11048.1"/>
    <property type="molecule type" value="Genomic_DNA"/>
</dbReference>
<dbReference type="Proteomes" id="UP001165122">
    <property type="component" value="Unassembled WGS sequence"/>
</dbReference>
<proteinExistence type="predicted"/>
<dbReference type="AlphaFoldDB" id="A0A9W7FFD9"/>